<feature type="domain" description="NAD(P)-binding" evidence="3">
    <location>
        <begin position="52"/>
        <end position="208"/>
    </location>
</feature>
<evidence type="ECO:0000259" key="3">
    <source>
        <dbReference type="Pfam" id="PF13460"/>
    </source>
</evidence>
<protein>
    <recommendedName>
        <fullName evidence="3">NAD(P)-binding domain-containing protein</fullName>
    </recommendedName>
</protein>
<keyword evidence="5" id="KW-1185">Reference proteome</keyword>
<dbReference type="Gene3D" id="3.40.50.720">
    <property type="entry name" value="NAD(P)-binding Rossmann-like Domain"/>
    <property type="match status" value="1"/>
</dbReference>
<dbReference type="SUPFAM" id="SSF51735">
    <property type="entry name" value="NAD(P)-binding Rossmann-fold domains"/>
    <property type="match status" value="1"/>
</dbReference>
<dbReference type="GO" id="GO:0051170">
    <property type="term" value="P:import into nucleus"/>
    <property type="evidence" value="ECO:0007669"/>
    <property type="project" value="TreeGrafter"/>
</dbReference>
<evidence type="ECO:0000313" key="4">
    <source>
        <dbReference type="EMBL" id="KAF4610574.1"/>
    </source>
</evidence>
<reference evidence="4 5" key="1">
    <citation type="submission" date="2019-12" db="EMBL/GenBank/DDBJ databases">
        <authorList>
            <person name="Floudas D."/>
            <person name="Bentzer J."/>
            <person name="Ahren D."/>
            <person name="Johansson T."/>
            <person name="Persson P."/>
            <person name="Tunlid A."/>
        </authorList>
    </citation>
    <scope>NUCLEOTIDE SEQUENCE [LARGE SCALE GENOMIC DNA]</scope>
    <source>
        <strain evidence="4 5">CBS 102.39</strain>
    </source>
</reference>
<evidence type="ECO:0000256" key="2">
    <source>
        <dbReference type="ARBA" id="ARBA00006617"/>
    </source>
</evidence>
<dbReference type="Pfam" id="PF13460">
    <property type="entry name" value="NAD_binding_10"/>
    <property type="match status" value="1"/>
</dbReference>
<name>A0A8H4VJV8_9AGAR</name>
<dbReference type="EMBL" id="JAACJL010000058">
    <property type="protein sequence ID" value="KAF4610574.1"/>
    <property type="molecule type" value="Genomic_DNA"/>
</dbReference>
<dbReference type="GO" id="GO:0005741">
    <property type="term" value="C:mitochondrial outer membrane"/>
    <property type="evidence" value="ECO:0007669"/>
    <property type="project" value="UniProtKB-SubCell"/>
</dbReference>
<dbReference type="InterPro" id="IPR016040">
    <property type="entry name" value="NAD(P)-bd_dom"/>
</dbReference>
<dbReference type="AlphaFoldDB" id="A0A8H4VJV8"/>
<dbReference type="PANTHER" id="PTHR14097">
    <property type="entry name" value="OXIDOREDUCTASE HTATIP2"/>
    <property type="match status" value="1"/>
</dbReference>
<dbReference type="PANTHER" id="PTHR14097:SF7">
    <property type="entry name" value="OXIDOREDUCTASE HTATIP2"/>
    <property type="match status" value="1"/>
</dbReference>
<comment type="similarity">
    <text evidence="2">Belongs to the FMP52 family.</text>
</comment>
<gene>
    <name evidence="4" type="ORF">D9613_007092</name>
</gene>
<dbReference type="Proteomes" id="UP000521872">
    <property type="component" value="Unassembled WGS sequence"/>
</dbReference>
<evidence type="ECO:0000256" key="1">
    <source>
        <dbReference type="ARBA" id="ARBA00004450"/>
    </source>
</evidence>
<dbReference type="InterPro" id="IPR036291">
    <property type="entry name" value="NAD(P)-bd_dom_sf"/>
</dbReference>
<accession>A0A8H4VJV8</accession>
<proteinExistence type="inferred from homology"/>
<comment type="subcellular location">
    <subcellularLocation>
        <location evidence="1">Mitochondrion outer membrane</location>
        <topology evidence="1">Peripheral membrane protein</topology>
    </subcellularLocation>
</comment>
<organism evidence="4 5">
    <name type="scientific">Agrocybe pediades</name>
    <dbReference type="NCBI Taxonomy" id="84607"/>
    <lineage>
        <taxon>Eukaryota</taxon>
        <taxon>Fungi</taxon>
        <taxon>Dikarya</taxon>
        <taxon>Basidiomycota</taxon>
        <taxon>Agaricomycotina</taxon>
        <taxon>Agaricomycetes</taxon>
        <taxon>Agaricomycetidae</taxon>
        <taxon>Agaricales</taxon>
        <taxon>Agaricineae</taxon>
        <taxon>Strophariaceae</taxon>
        <taxon>Agrocybe</taxon>
    </lineage>
</organism>
<comment type="caution">
    <text evidence="4">The sequence shown here is derived from an EMBL/GenBank/DDBJ whole genome shotgun (WGS) entry which is preliminary data.</text>
</comment>
<sequence>MALGLKLPAFSSLLVISLVALAAFFVSNTKNTKTLEILEENMAASQSALIIGATGQTGRHVLQTLLSNPHFTHVGEYGRRVTPSEEITVGKDKLEQKVIDFEKLSESGLSQGKWDVVYITLGTTKANAGSAEAFEKIDREYVLNAAKAAKSSDPTRTQRIVYLSSMGANPTSMFLYPRSKGLTEQGLAELGYNETIIFRPGYLAGTNRKDHRLAETLFGKVTGVLSAISDNMEIKVSALGKAIFEAGKLGSAGLPSSIGAKQEGKEGAKFTVIDNAGALKLSKLEES</sequence>
<evidence type="ECO:0000313" key="5">
    <source>
        <dbReference type="Proteomes" id="UP000521872"/>
    </source>
</evidence>